<evidence type="ECO:0000313" key="1">
    <source>
        <dbReference type="EMBL" id="MBA0087141.1"/>
    </source>
</evidence>
<organism evidence="1 2">
    <name type="scientific">Candidatus Acidiferrum panamense</name>
    <dbReference type="NCBI Taxonomy" id="2741543"/>
    <lineage>
        <taxon>Bacteria</taxon>
        <taxon>Pseudomonadati</taxon>
        <taxon>Acidobacteriota</taxon>
        <taxon>Terriglobia</taxon>
        <taxon>Candidatus Acidiferrales</taxon>
        <taxon>Candidatus Acidiferrum</taxon>
    </lineage>
</organism>
<comment type="caution">
    <text evidence="1">The sequence shown here is derived from an EMBL/GenBank/DDBJ whole genome shotgun (WGS) entry which is preliminary data.</text>
</comment>
<accession>A0A7V8NTL8</accession>
<reference evidence="1" key="1">
    <citation type="submission" date="2020-06" db="EMBL/GenBank/DDBJ databases">
        <title>Legume-microbial interactions unlock mineral nutrients during tropical forest succession.</title>
        <authorList>
            <person name="Epihov D.Z."/>
        </authorList>
    </citation>
    <scope>NUCLEOTIDE SEQUENCE [LARGE SCALE GENOMIC DNA]</scope>
    <source>
        <strain evidence="1">Pan2503</strain>
    </source>
</reference>
<proteinExistence type="predicted"/>
<protein>
    <submittedName>
        <fullName evidence="1">Uncharacterized protein</fullName>
    </submittedName>
</protein>
<keyword evidence="2" id="KW-1185">Reference proteome</keyword>
<sequence length="93" mass="10612">MIIGAEKQEDTKKLVRLEISFDPETCELAITNENAKNCAQIQMILDEAVRMMADTRQQLLAQEQFKRNAEVMREQVMRANLMNQASGIGAKRN</sequence>
<name>A0A7V8NTL8_9BACT</name>
<gene>
    <name evidence="1" type="ORF">HRJ53_19325</name>
</gene>
<dbReference type="AlphaFoldDB" id="A0A7V8NTL8"/>
<evidence type="ECO:0000313" key="2">
    <source>
        <dbReference type="Proteomes" id="UP000567293"/>
    </source>
</evidence>
<dbReference type="Proteomes" id="UP000567293">
    <property type="component" value="Unassembled WGS sequence"/>
</dbReference>
<dbReference type="EMBL" id="JACDQQ010001849">
    <property type="protein sequence ID" value="MBA0087141.1"/>
    <property type="molecule type" value="Genomic_DNA"/>
</dbReference>